<proteinExistence type="predicted"/>
<dbReference type="PANTHER" id="PTHR43699">
    <property type="entry name" value="3-DEHYDROQUINATE DEHYDRATASE"/>
    <property type="match status" value="1"/>
</dbReference>
<sequence>MHHLFPESKPYPPYVIGAVTDWDTWLDLSDPAGMPPCNAVELRVDALPASIDCDTILNHWIWKPVLVTIRRQEEGAFRPIPDAERMDAACRLMSRASGLDWEIACMPQATELLKEAKNASVTIVASAHFFDRMPELDTFRRLEEQARNQGADVVKFAFRLRTLDEMMRGTEILSHATGPTAIMGMGPLGPTSRLLYAQLGSVLVYGYLGDNESAPGQWPAHLFQNALLNLEAFRTPE</sequence>
<dbReference type="GO" id="GO:0003855">
    <property type="term" value="F:3-dehydroquinate dehydratase activity"/>
    <property type="evidence" value="ECO:0007669"/>
    <property type="project" value="UniProtKB-EC"/>
</dbReference>
<dbReference type="Proteomes" id="UP000176204">
    <property type="component" value="Chromosome I"/>
</dbReference>
<dbReference type="EMBL" id="LT629973">
    <property type="protein sequence ID" value="SEH71180.1"/>
    <property type="molecule type" value="Genomic_DNA"/>
</dbReference>
<dbReference type="InterPro" id="IPR013785">
    <property type="entry name" value="Aldolase_TIM"/>
</dbReference>
<dbReference type="CDD" id="cd00502">
    <property type="entry name" value="DHQase_I"/>
    <property type="match status" value="1"/>
</dbReference>
<comment type="catalytic activity">
    <reaction evidence="1">
        <text>3-dehydroquinate = 3-dehydroshikimate + H2O</text>
        <dbReference type="Rhea" id="RHEA:21096"/>
        <dbReference type="ChEBI" id="CHEBI:15377"/>
        <dbReference type="ChEBI" id="CHEBI:16630"/>
        <dbReference type="ChEBI" id="CHEBI:32364"/>
        <dbReference type="EC" id="4.2.1.10"/>
    </reaction>
</comment>
<dbReference type="RefSeq" id="WP_071133177.1">
    <property type="nucleotide sequence ID" value="NZ_JACVVN010000002.1"/>
</dbReference>
<dbReference type="GO" id="GO:0046279">
    <property type="term" value="P:3,4-dihydroxybenzoate biosynthetic process"/>
    <property type="evidence" value="ECO:0007669"/>
    <property type="project" value="UniProtKB-ARBA"/>
</dbReference>
<reference evidence="6" key="1">
    <citation type="submission" date="2016-09" db="EMBL/GenBank/DDBJ databases">
        <authorList>
            <person name="Koehorst J."/>
        </authorList>
    </citation>
    <scope>NUCLEOTIDE SEQUENCE [LARGE SCALE GENOMIC DNA]</scope>
</reference>
<dbReference type="SUPFAM" id="SSF51569">
    <property type="entry name" value="Aldolase"/>
    <property type="match status" value="1"/>
</dbReference>
<dbReference type="Gene3D" id="3.20.20.70">
    <property type="entry name" value="Aldolase class I"/>
    <property type="match status" value="1"/>
</dbReference>
<name>A0A1C7PEV9_9BACT</name>
<dbReference type="InterPro" id="IPR001381">
    <property type="entry name" value="DHquinase_I"/>
</dbReference>
<gene>
    <name evidence="5" type="ORF">PYTT_0155</name>
</gene>
<keyword evidence="6" id="KW-1185">Reference proteome</keyword>
<evidence type="ECO:0000313" key="6">
    <source>
        <dbReference type="Proteomes" id="UP000176204"/>
    </source>
</evidence>
<organism evidence="5 6">
    <name type="scientific">Akkermansia glycaniphila</name>
    <dbReference type="NCBI Taxonomy" id="1679444"/>
    <lineage>
        <taxon>Bacteria</taxon>
        <taxon>Pseudomonadati</taxon>
        <taxon>Verrucomicrobiota</taxon>
        <taxon>Verrucomicrobiia</taxon>
        <taxon>Verrucomicrobiales</taxon>
        <taxon>Akkermansiaceae</taxon>
        <taxon>Akkermansia</taxon>
    </lineage>
</organism>
<dbReference type="PANTHER" id="PTHR43699:SF1">
    <property type="entry name" value="3-DEHYDROQUINATE DEHYDRATASE"/>
    <property type="match status" value="1"/>
</dbReference>
<evidence type="ECO:0000256" key="1">
    <source>
        <dbReference type="ARBA" id="ARBA00001864"/>
    </source>
</evidence>
<evidence type="ECO:0000313" key="5">
    <source>
        <dbReference type="EMBL" id="SEH71180.1"/>
    </source>
</evidence>
<accession>A0A1C7PEV9</accession>
<dbReference type="Pfam" id="PF01487">
    <property type="entry name" value="DHquinase_I"/>
    <property type="match status" value="1"/>
</dbReference>
<dbReference type="KEGG" id="agl:PYTT_0155"/>
<evidence type="ECO:0000256" key="3">
    <source>
        <dbReference type="ARBA" id="ARBA00023239"/>
    </source>
</evidence>
<keyword evidence="4" id="KW-0704">Schiff base</keyword>
<protein>
    <recommendedName>
        <fullName evidence="2">3-dehydroquinate dehydratase</fullName>
        <ecNumber evidence="2">4.2.1.10</ecNumber>
    </recommendedName>
</protein>
<evidence type="ECO:0000256" key="4">
    <source>
        <dbReference type="ARBA" id="ARBA00023270"/>
    </source>
</evidence>
<dbReference type="AlphaFoldDB" id="A0A1C7PEV9"/>
<keyword evidence="3" id="KW-0456">Lyase</keyword>
<dbReference type="InterPro" id="IPR050146">
    <property type="entry name" value="Type-I_3-dehydroquinase"/>
</dbReference>
<dbReference type="EC" id="4.2.1.10" evidence="2"/>
<dbReference type="STRING" id="1679444.PYTT_0155"/>
<evidence type="ECO:0000256" key="2">
    <source>
        <dbReference type="ARBA" id="ARBA00012060"/>
    </source>
</evidence>